<proteinExistence type="predicted"/>
<dbReference type="Gene3D" id="1.10.150.120">
    <property type="entry name" value="[2Fe-2S]-binding domain"/>
    <property type="match status" value="1"/>
</dbReference>
<dbReference type="SUPFAM" id="SSF56003">
    <property type="entry name" value="Molybdenum cofactor-binding domain"/>
    <property type="match status" value="1"/>
</dbReference>
<dbReference type="InterPro" id="IPR037165">
    <property type="entry name" value="AldOxase/xan_DH_Mopterin-bd_sf"/>
</dbReference>
<dbReference type="InterPro" id="IPR000674">
    <property type="entry name" value="Ald_Oxase/Xan_DH_a/b"/>
</dbReference>
<dbReference type="Gene3D" id="3.30.465.10">
    <property type="match status" value="1"/>
</dbReference>
<keyword evidence="2" id="KW-0560">Oxidoreductase</keyword>
<dbReference type="InterPro" id="IPR036884">
    <property type="entry name" value="2Fe-2S-bd_dom_sf"/>
</dbReference>
<dbReference type="InterPro" id="IPR002346">
    <property type="entry name" value="Mopterin_DH_FAD-bd"/>
</dbReference>
<protein>
    <recommendedName>
        <fullName evidence="7">FAD-binding PCMH-type domain-containing protein</fullName>
    </recommendedName>
</protein>
<name>A0A9N9WDE4_9NEOP</name>
<dbReference type="OrthoDB" id="8300278at2759"/>
<dbReference type="InterPro" id="IPR036856">
    <property type="entry name" value="Ald_Oxase/Xan_DH_a/b_sf"/>
</dbReference>
<dbReference type="AlphaFoldDB" id="A0A9N9WDE4"/>
<keyword evidence="1" id="KW-0500">Molybdenum</keyword>
<dbReference type="SMART" id="SM01092">
    <property type="entry name" value="CO_deh_flav_C"/>
    <property type="match status" value="1"/>
</dbReference>
<dbReference type="Pfam" id="PF03450">
    <property type="entry name" value="CO_deh_flav_C"/>
    <property type="match status" value="1"/>
</dbReference>
<evidence type="ECO:0000256" key="2">
    <source>
        <dbReference type="ARBA" id="ARBA00023002"/>
    </source>
</evidence>
<dbReference type="Gene3D" id="3.30.390.50">
    <property type="entry name" value="CO dehydrogenase flavoprotein, C-terminal domain"/>
    <property type="match status" value="1"/>
</dbReference>
<evidence type="ECO:0000259" key="4">
    <source>
        <dbReference type="SMART" id="SM01092"/>
    </source>
</evidence>
<dbReference type="Proteomes" id="UP001153714">
    <property type="component" value="Chromosome 19"/>
</dbReference>
<gene>
    <name evidence="5" type="ORF">DIATSA_LOCUS6219</name>
</gene>
<dbReference type="Pfam" id="PF02738">
    <property type="entry name" value="MoCoBD_1"/>
    <property type="match status" value="1"/>
</dbReference>
<dbReference type="GO" id="GO:0050660">
    <property type="term" value="F:flavin adenine dinucleotide binding"/>
    <property type="evidence" value="ECO:0007669"/>
    <property type="project" value="InterPro"/>
</dbReference>
<evidence type="ECO:0000259" key="3">
    <source>
        <dbReference type="SMART" id="SM01008"/>
    </source>
</evidence>
<dbReference type="PANTHER" id="PTHR11908:SF132">
    <property type="entry name" value="ALDEHYDE OXIDASE 1-RELATED"/>
    <property type="match status" value="1"/>
</dbReference>
<dbReference type="InterPro" id="IPR036318">
    <property type="entry name" value="FAD-bd_PCMH-like_sf"/>
</dbReference>
<dbReference type="SUPFAM" id="SSF54665">
    <property type="entry name" value="CO dehydrogenase molybdoprotein N-domain-like"/>
    <property type="match status" value="1"/>
</dbReference>
<reference evidence="5" key="1">
    <citation type="submission" date="2021-12" db="EMBL/GenBank/DDBJ databases">
        <authorList>
            <person name="King R."/>
        </authorList>
    </citation>
    <scope>NUCLEOTIDE SEQUENCE</scope>
</reference>
<dbReference type="PANTHER" id="PTHR11908">
    <property type="entry name" value="XANTHINE DEHYDROGENASE"/>
    <property type="match status" value="1"/>
</dbReference>
<dbReference type="Gene3D" id="3.90.1170.50">
    <property type="entry name" value="Aldehyde oxidase/xanthine dehydrogenase, a/b hammerhead"/>
    <property type="match status" value="1"/>
</dbReference>
<sequence>MPTLRHCPRLKHNGLRIVSTTTISDQLPLQNDDQYLVCNKTKSMWQITYKGIRGIAHRGFKSYLDGCLQYVEIENTDFQTRKILKSTSDSIHVYTGLYQGLDKKLFVEQVEKSFGGNLCRCTGYRPILDAFKSFANDCDPALQTKIQDVEDLYKSQCLKKCEKRCSVVDEDWCVIQNKQEQLLMEVGGSKSQWYKAFTIPDVFKVLRKVDVDDYRLVHGNTGIAVFNKYWSPPPRVFIDISSIETLKDFLVDVNLVVGAGTSLTDFMKICEDVGKQDEFNYLMGFHEHLDLVAHVPVRNIGTIGGNLAMKNKNNQFPSDIFLMLELVQAMVTIVGDDLHETTLSMQDFLRTDLKCKLITNVKLPPMSSRCVIRTYKIMPRAQNALAIVNAGFYFKLNDENNIEETRIVYGAISPTFVRATETEYALIGQDLYSERTLQKVKHFVEGLRKLNDELIPFDSPPTMSPLCRKTIALGLFYRAILSMASTSSLNPRYVSGAFGLRRQVSRGTQTFDTDKSLWPLNKPIPKLEALTQCSGEVKYACDVIPSRDQVYVAFVLSTICIGEIENIDATEAMKTPGVVGFFTAKDIPGENAFIPSDLPWMEYQEELLATKKISYYGQPIALIAATTQTLAIAAADLVKVSYKKSEVKPVISIKDALAAPDRDKRLREDVNIKAKSKGDNTTHVIKGSYSIPSQYHFTMETQSCSVSHTDDGLLVRSSTQWIDLIHISVARLLGIEQNRGVKIDKNLFSDLLDILIEFHVNQSSRSGGVW</sequence>
<dbReference type="Gene3D" id="3.30.365.10">
    <property type="entry name" value="Aldehyde oxidase/xanthine dehydrogenase, molybdopterin binding domain"/>
    <property type="match status" value="2"/>
</dbReference>
<evidence type="ECO:0000313" key="5">
    <source>
        <dbReference type="EMBL" id="CAG9788417.1"/>
    </source>
</evidence>
<feature type="domain" description="Aldehyde oxidase/xanthine dehydrogenase a/b hammerhead" evidence="3">
    <location>
        <begin position="534"/>
        <end position="646"/>
    </location>
</feature>
<evidence type="ECO:0000256" key="1">
    <source>
        <dbReference type="ARBA" id="ARBA00022505"/>
    </source>
</evidence>
<dbReference type="InterPro" id="IPR005107">
    <property type="entry name" value="CO_DH_flav_C"/>
</dbReference>
<keyword evidence="6" id="KW-1185">Reference proteome</keyword>
<dbReference type="GO" id="GO:0005506">
    <property type="term" value="F:iron ion binding"/>
    <property type="evidence" value="ECO:0007669"/>
    <property type="project" value="InterPro"/>
</dbReference>
<dbReference type="InterPro" id="IPR036683">
    <property type="entry name" value="CO_DH_flav_C_dom_sf"/>
</dbReference>
<evidence type="ECO:0000313" key="6">
    <source>
        <dbReference type="Proteomes" id="UP001153714"/>
    </source>
</evidence>
<dbReference type="SUPFAM" id="SSF56176">
    <property type="entry name" value="FAD-binding/transporter-associated domain-like"/>
    <property type="match status" value="1"/>
</dbReference>
<evidence type="ECO:0008006" key="7">
    <source>
        <dbReference type="Google" id="ProtNLM"/>
    </source>
</evidence>
<dbReference type="InterPro" id="IPR016169">
    <property type="entry name" value="FAD-bd_PCMH_sub2"/>
</dbReference>
<dbReference type="EMBL" id="OU893350">
    <property type="protein sequence ID" value="CAG9788417.1"/>
    <property type="molecule type" value="Genomic_DNA"/>
</dbReference>
<reference evidence="5" key="2">
    <citation type="submission" date="2022-10" db="EMBL/GenBank/DDBJ databases">
        <authorList>
            <consortium name="ENA_rothamsted_submissions"/>
            <consortium name="culmorum"/>
            <person name="King R."/>
        </authorList>
    </citation>
    <scope>NUCLEOTIDE SEQUENCE</scope>
</reference>
<organism evidence="5 6">
    <name type="scientific">Diatraea saccharalis</name>
    <name type="common">sugarcane borer</name>
    <dbReference type="NCBI Taxonomy" id="40085"/>
    <lineage>
        <taxon>Eukaryota</taxon>
        <taxon>Metazoa</taxon>
        <taxon>Ecdysozoa</taxon>
        <taxon>Arthropoda</taxon>
        <taxon>Hexapoda</taxon>
        <taxon>Insecta</taxon>
        <taxon>Pterygota</taxon>
        <taxon>Neoptera</taxon>
        <taxon>Endopterygota</taxon>
        <taxon>Lepidoptera</taxon>
        <taxon>Glossata</taxon>
        <taxon>Ditrysia</taxon>
        <taxon>Pyraloidea</taxon>
        <taxon>Crambidae</taxon>
        <taxon>Crambinae</taxon>
        <taxon>Diatraea</taxon>
    </lineage>
</organism>
<dbReference type="InterPro" id="IPR008274">
    <property type="entry name" value="AldOxase/xan_DH_MoCoBD1"/>
</dbReference>
<dbReference type="InterPro" id="IPR016208">
    <property type="entry name" value="Ald_Oxase/xanthine_DH-like"/>
</dbReference>
<dbReference type="GO" id="GO:0016491">
    <property type="term" value="F:oxidoreductase activity"/>
    <property type="evidence" value="ECO:0007669"/>
    <property type="project" value="UniProtKB-KW"/>
</dbReference>
<dbReference type="Pfam" id="PF01315">
    <property type="entry name" value="Ald_Xan_dh_C"/>
    <property type="match status" value="1"/>
</dbReference>
<dbReference type="SUPFAM" id="SSF55447">
    <property type="entry name" value="CO dehydrogenase flavoprotein C-terminal domain-like"/>
    <property type="match status" value="1"/>
</dbReference>
<feature type="domain" description="CO dehydrogenase flavoprotein C-terminal" evidence="4">
    <location>
        <begin position="373"/>
        <end position="483"/>
    </location>
</feature>
<accession>A0A9N9WDE4</accession>
<dbReference type="SMART" id="SM01008">
    <property type="entry name" value="Ald_Xan_dh_C"/>
    <property type="match status" value="1"/>
</dbReference>
<dbReference type="Pfam" id="PF00941">
    <property type="entry name" value="FAD_binding_5"/>
    <property type="match status" value="1"/>
</dbReference>
<dbReference type="SUPFAM" id="SSF47741">
    <property type="entry name" value="CO dehydrogenase ISP C-domain like"/>
    <property type="match status" value="1"/>
</dbReference>